<feature type="domain" description="HECT" evidence="3">
    <location>
        <begin position="157"/>
        <end position="193"/>
    </location>
</feature>
<keyword evidence="1 2" id="KW-0833">Ubl conjugation pathway</keyword>
<keyword evidence="5" id="KW-1185">Reference proteome</keyword>
<protein>
    <submittedName>
        <fullName evidence="4">UPL1-like protein</fullName>
    </submittedName>
</protein>
<name>A0ABY7G9F5_MYAAR</name>
<accession>A0ABY7G9F5</accession>
<gene>
    <name evidence="4" type="ORF">MAR_003411</name>
</gene>
<evidence type="ECO:0000256" key="2">
    <source>
        <dbReference type="PROSITE-ProRule" id="PRU00104"/>
    </source>
</evidence>
<organism evidence="4 5">
    <name type="scientific">Mya arenaria</name>
    <name type="common">Soft-shell clam</name>
    <dbReference type="NCBI Taxonomy" id="6604"/>
    <lineage>
        <taxon>Eukaryota</taxon>
        <taxon>Metazoa</taxon>
        <taxon>Spiralia</taxon>
        <taxon>Lophotrochozoa</taxon>
        <taxon>Mollusca</taxon>
        <taxon>Bivalvia</taxon>
        <taxon>Autobranchia</taxon>
        <taxon>Heteroconchia</taxon>
        <taxon>Euheterodonta</taxon>
        <taxon>Imparidentia</taxon>
        <taxon>Neoheterodontei</taxon>
        <taxon>Myida</taxon>
        <taxon>Myoidea</taxon>
        <taxon>Myidae</taxon>
        <taxon>Mya</taxon>
    </lineage>
</organism>
<reference evidence="4" key="1">
    <citation type="submission" date="2022-11" db="EMBL/GenBank/DDBJ databases">
        <title>Centuries of genome instability and evolution in soft-shell clam transmissible cancer (bioRxiv).</title>
        <authorList>
            <person name="Hart S.F.M."/>
            <person name="Yonemitsu M.A."/>
            <person name="Giersch R.M."/>
            <person name="Beal B.F."/>
            <person name="Arriagada G."/>
            <person name="Davis B.W."/>
            <person name="Ostrander E.A."/>
            <person name="Goff S.P."/>
            <person name="Metzger M.J."/>
        </authorList>
    </citation>
    <scope>NUCLEOTIDE SEQUENCE</scope>
    <source>
        <strain evidence="4">MELC-2E11</strain>
        <tissue evidence="4">Siphon/mantle</tissue>
    </source>
</reference>
<evidence type="ECO:0000313" key="4">
    <source>
        <dbReference type="EMBL" id="WAR29843.1"/>
    </source>
</evidence>
<dbReference type="EMBL" id="CP111027">
    <property type="protein sequence ID" value="WAR29843.1"/>
    <property type="molecule type" value="Genomic_DNA"/>
</dbReference>
<proteinExistence type="predicted"/>
<dbReference type="InterPro" id="IPR035983">
    <property type="entry name" value="Hect_E3_ubiquitin_ligase"/>
</dbReference>
<evidence type="ECO:0000256" key="1">
    <source>
        <dbReference type="ARBA" id="ARBA00022786"/>
    </source>
</evidence>
<dbReference type="SUPFAM" id="SSF56204">
    <property type="entry name" value="Hect, E3 ligase catalytic domain"/>
    <property type="match status" value="1"/>
</dbReference>
<dbReference type="InterPro" id="IPR000569">
    <property type="entry name" value="HECT_dom"/>
</dbReference>
<comment type="caution">
    <text evidence="2">Lacks conserved residue(s) required for the propagation of feature annotation.</text>
</comment>
<dbReference type="PROSITE" id="PS50237">
    <property type="entry name" value="HECT"/>
    <property type="match status" value="1"/>
</dbReference>
<dbReference type="Gene3D" id="3.90.1750.10">
    <property type="entry name" value="Hect, E3 ligase catalytic domains"/>
    <property type="match status" value="1"/>
</dbReference>
<evidence type="ECO:0000259" key="3">
    <source>
        <dbReference type="PROSITE" id="PS50237"/>
    </source>
</evidence>
<dbReference type="Proteomes" id="UP001164746">
    <property type="component" value="Chromosome 16"/>
</dbReference>
<sequence length="457" mass="51558">MPTGGFSAAYLADESNLGQALCYIRPIQKDLDIGILNETTDPPEKIPRISVQTPVCQFACTSTSSRQVDSQIPKSIYKHRRGLPPVCGERFSLEILSVHAASCGDTSCNDRSNCLIYWTLLEAVKEMRANIDDKTETPWTIKVVRRLFSTTAIEQLEETELEDWNKTLRVHFIGEEGVDAGGLQREFFSLLFKGSPVFEGNTFSFKPNLLDKKEYCLIGKAVATAILNGHPGPRCLNQHITKYILEGVEPDFRVIPTDEIERLDVRAAIKQIEDATTETVADVFNETISLLEETGYSELLTAEKKQHAVSALKGHFLLYRRKLHGILELLQQHTEEANKFSTDADQKATEEMILYNWNKFLKKIEKSKIITPWLDVNDGNQPDVTLNMGHVLQSLLGCTRLPVNLSFGTIQFDHISRHLPKVNTCAPSILFTKTKELDNYETFEEILLYIIVGSYGQ</sequence>
<evidence type="ECO:0000313" key="5">
    <source>
        <dbReference type="Proteomes" id="UP001164746"/>
    </source>
</evidence>